<evidence type="ECO:0000313" key="4">
    <source>
        <dbReference type="Proteomes" id="UP000075544"/>
    </source>
</evidence>
<feature type="transmembrane region" description="Helical" evidence="1">
    <location>
        <begin position="87"/>
        <end position="104"/>
    </location>
</feature>
<evidence type="ECO:0000313" key="2">
    <source>
        <dbReference type="EMBL" id="KXZ62049.1"/>
    </source>
</evidence>
<organism evidence="2 5">
    <name type="scientific">Acinetobacter venetianus</name>
    <dbReference type="NCBI Taxonomy" id="52133"/>
    <lineage>
        <taxon>Bacteria</taxon>
        <taxon>Pseudomonadati</taxon>
        <taxon>Pseudomonadota</taxon>
        <taxon>Gammaproteobacteria</taxon>
        <taxon>Moraxellales</taxon>
        <taxon>Moraxellaceae</taxon>
        <taxon>Acinetobacter</taxon>
    </lineage>
</organism>
<comment type="caution">
    <text evidence="2">The sequence shown here is derived from an EMBL/GenBank/DDBJ whole genome shotgun (WGS) entry which is preliminary data.</text>
</comment>
<dbReference type="EMBL" id="JRHX01000092">
    <property type="protein sequence ID" value="KXZ68523.1"/>
    <property type="molecule type" value="Genomic_DNA"/>
</dbReference>
<accession>A0A150HJ01</accession>
<dbReference type="EMBL" id="JRUE01000264">
    <property type="protein sequence ID" value="KXZ62049.1"/>
    <property type="molecule type" value="Genomic_DNA"/>
</dbReference>
<dbReference type="PATRIC" id="fig|52133.18.peg.3671"/>
<dbReference type="Proteomes" id="UP000075680">
    <property type="component" value="Unassembled WGS sequence"/>
</dbReference>
<keyword evidence="1" id="KW-0472">Membrane</keyword>
<evidence type="ECO:0000256" key="1">
    <source>
        <dbReference type="SAM" id="Phobius"/>
    </source>
</evidence>
<evidence type="ECO:0000313" key="5">
    <source>
        <dbReference type="Proteomes" id="UP000075680"/>
    </source>
</evidence>
<dbReference type="Proteomes" id="UP000075544">
    <property type="component" value="Unassembled WGS sequence"/>
</dbReference>
<dbReference type="InterPro" id="IPR008407">
    <property type="entry name" value="Brnchd-chn_aa_trnsp_AzlD"/>
</dbReference>
<feature type="transmembrane region" description="Helical" evidence="1">
    <location>
        <begin position="64"/>
        <end position="81"/>
    </location>
</feature>
<proteinExistence type="predicted"/>
<evidence type="ECO:0000313" key="3">
    <source>
        <dbReference type="EMBL" id="KXZ68523.1"/>
    </source>
</evidence>
<protein>
    <submittedName>
        <fullName evidence="2">Branched-chain amino acid transport protein (AzlD)</fullName>
    </submittedName>
</protein>
<gene>
    <name evidence="3" type="ORF">AVENLUH13518_03251</name>
    <name evidence="2" type="ORF">AVENLUH5627_03588</name>
</gene>
<sequence length="105" mass="12099">MNWFLLIILALVVFMNRYILLEPNIPLRLPKWFQQSLQYSAPCLLTAIATPIVFMDEQGVFRSTLLNPYFLATVLTIGIAYTVRHTLATIILSLACFYALVFWLN</sequence>
<dbReference type="AlphaFoldDB" id="A0A150HJ01"/>
<keyword evidence="1" id="KW-1133">Transmembrane helix</keyword>
<name>A0A150HJ01_9GAMM</name>
<keyword evidence="1" id="KW-0812">Transmembrane</keyword>
<dbReference type="RefSeq" id="WP_007480296.1">
    <property type="nucleotide sequence ID" value="NZ_CAXGOK010000027.1"/>
</dbReference>
<reference evidence="4 5" key="1">
    <citation type="journal article" date="2016" name="Sci. Rep.">
        <title>Genomic and phenotypic characterization of the species Acinetobacter venetianus.</title>
        <authorList>
            <person name="Fondi M."/>
            <person name="Maida I."/>
            <person name="Perrin E."/>
            <person name="Orlandini V."/>
            <person name="La Torre L."/>
            <person name="Bosi E."/>
            <person name="Negroni A."/>
            <person name="Zanaroli G."/>
            <person name="Fava F."/>
            <person name="Decorosi F."/>
            <person name="Giovannetti L."/>
            <person name="Viti C."/>
            <person name="Vaneechoutte M."/>
            <person name="Dijkshoorn L."/>
            <person name="Fani R."/>
        </authorList>
    </citation>
    <scope>NUCLEOTIDE SEQUENCE [LARGE SCALE GENOMIC DNA]</scope>
    <source>
        <strain evidence="3 4">LUH13518</strain>
        <strain evidence="2 5">LUH5627</strain>
    </source>
</reference>
<dbReference type="Pfam" id="PF05437">
    <property type="entry name" value="AzlD"/>
    <property type="match status" value="1"/>
</dbReference>
<feature type="transmembrane region" description="Helical" evidence="1">
    <location>
        <begin position="37"/>
        <end position="55"/>
    </location>
</feature>